<dbReference type="InterPro" id="IPR020568">
    <property type="entry name" value="Ribosomal_Su5_D2-typ_SF"/>
</dbReference>
<reference evidence="4" key="1">
    <citation type="submission" date="2021-01" db="EMBL/GenBank/DDBJ databases">
        <authorList>
            <person name="Corre E."/>
            <person name="Pelletier E."/>
            <person name="Niang G."/>
            <person name="Scheremetjew M."/>
            <person name="Finn R."/>
            <person name="Kale V."/>
            <person name="Holt S."/>
            <person name="Cochrane G."/>
            <person name="Meng A."/>
            <person name="Brown T."/>
            <person name="Cohen L."/>
        </authorList>
    </citation>
    <scope>NUCLEOTIDE SEQUENCE</scope>
    <source>
        <strain evidence="4">CCMP 769</strain>
    </source>
</reference>
<evidence type="ECO:0000313" key="4">
    <source>
        <dbReference type="EMBL" id="CAE0060833.1"/>
    </source>
</evidence>
<dbReference type="Gene3D" id="3.30.230.70">
    <property type="entry name" value="GHMP Kinase, N-terminal domain"/>
    <property type="match status" value="1"/>
</dbReference>
<dbReference type="AlphaFoldDB" id="A0A7S3A726"/>
<dbReference type="PANTHER" id="PTHR11953:SF0">
    <property type="entry name" value="EXOSOME COMPLEX COMPONENT RRP41"/>
    <property type="match status" value="1"/>
</dbReference>
<sequence>MKREGYGRGGRNEYISLDGLRVDGRRPEEVRHIACHIGTPGNAIDGNAYFEQGNTRVLATVVGPRDRKSVTHRMEEGMELKCNYSNRQDRRSAKEIEPLLEDMFRSVILVDQYPKSRLDISIEVIQADGSLLCAAVNAVSLALLHAGVPMKDMICAATVGMIDGQCVIDLNGYESSADGPVLQIGVLAQTGSISLLDISTRLSSASQLQEMVSAGTAGCKGIYSVVRSEAHDLIIRLASSRGILGT</sequence>
<protein>
    <submittedName>
        <fullName evidence="4">Uncharacterized protein</fullName>
    </submittedName>
</protein>
<dbReference type="Pfam" id="PF01138">
    <property type="entry name" value="RNase_PH"/>
    <property type="match status" value="1"/>
</dbReference>
<dbReference type="SUPFAM" id="SSF54211">
    <property type="entry name" value="Ribosomal protein S5 domain 2-like"/>
    <property type="match status" value="1"/>
</dbReference>
<feature type="domain" description="Exoribonuclease phosphorolytic" evidence="2">
    <location>
        <begin position="29"/>
        <end position="149"/>
    </location>
</feature>
<name>A0A7S3A726_9RHOD</name>
<evidence type="ECO:0000259" key="2">
    <source>
        <dbReference type="Pfam" id="PF01138"/>
    </source>
</evidence>
<dbReference type="PANTHER" id="PTHR11953">
    <property type="entry name" value="EXOSOME COMPLEX COMPONENT"/>
    <property type="match status" value="1"/>
</dbReference>
<dbReference type="GO" id="GO:0005730">
    <property type="term" value="C:nucleolus"/>
    <property type="evidence" value="ECO:0007669"/>
    <property type="project" value="TreeGrafter"/>
</dbReference>
<dbReference type="InterPro" id="IPR027408">
    <property type="entry name" value="PNPase/RNase_PH_dom_sf"/>
</dbReference>
<evidence type="ECO:0000256" key="1">
    <source>
        <dbReference type="ARBA" id="ARBA00006678"/>
    </source>
</evidence>
<dbReference type="InterPro" id="IPR015847">
    <property type="entry name" value="ExoRNase_PH_dom2"/>
</dbReference>
<proteinExistence type="inferred from homology"/>
<accession>A0A7S3A726</accession>
<comment type="similarity">
    <text evidence="1">Belongs to the RNase PH family.</text>
</comment>
<dbReference type="GO" id="GO:0071028">
    <property type="term" value="P:nuclear mRNA surveillance"/>
    <property type="evidence" value="ECO:0007669"/>
    <property type="project" value="TreeGrafter"/>
</dbReference>
<dbReference type="GO" id="GO:0034475">
    <property type="term" value="P:U4 snRNA 3'-end processing"/>
    <property type="evidence" value="ECO:0007669"/>
    <property type="project" value="TreeGrafter"/>
</dbReference>
<gene>
    <name evidence="4" type="ORF">RMAR00112_LOCUS28899</name>
</gene>
<dbReference type="EMBL" id="HBHW01037578">
    <property type="protein sequence ID" value="CAE0060833.1"/>
    <property type="molecule type" value="Transcribed_RNA"/>
</dbReference>
<dbReference type="GO" id="GO:0016075">
    <property type="term" value="P:rRNA catabolic process"/>
    <property type="evidence" value="ECO:0007669"/>
    <property type="project" value="TreeGrafter"/>
</dbReference>
<dbReference type="GO" id="GO:0071051">
    <property type="term" value="P:poly(A)-dependent snoRNA 3'-end processing"/>
    <property type="evidence" value="ECO:0007669"/>
    <property type="project" value="TreeGrafter"/>
</dbReference>
<organism evidence="4">
    <name type="scientific">Rhodosorus marinus</name>
    <dbReference type="NCBI Taxonomy" id="101924"/>
    <lineage>
        <taxon>Eukaryota</taxon>
        <taxon>Rhodophyta</taxon>
        <taxon>Stylonematophyceae</taxon>
        <taxon>Stylonematales</taxon>
        <taxon>Stylonemataceae</taxon>
        <taxon>Rhodosorus</taxon>
    </lineage>
</organism>
<dbReference type="GO" id="GO:0000177">
    <property type="term" value="C:cytoplasmic exosome (RNase complex)"/>
    <property type="evidence" value="ECO:0007669"/>
    <property type="project" value="TreeGrafter"/>
</dbReference>
<dbReference type="InterPro" id="IPR050080">
    <property type="entry name" value="RNase_PH"/>
</dbReference>
<dbReference type="InterPro" id="IPR001247">
    <property type="entry name" value="ExoRNase_PH_dom1"/>
</dbReference>
<evidence type="ECO:0000259" key="3">
    <source>
        <dbReference type="Pfam" id="PF03725"/>
    </source>
</evidence>
<dbReference type="Pfam" id="PF03725">
    <property type="entry name" value="RNase_PH_C"/>
    <property type="match status" value="1"/>
</dbReference>
<feature type="domain" description="Exoribonuclease phosphorolytic" evidence="3">
    <location>
        <begin position="152"/>
        <end position="215"/>
    </location>
</feature>
<dbReference type="GO" id="GO:0000176">
    <property type="term" value="C:nuclear exosome (RNase complex)"/>
    <property type="evidence" value="ECO:0007669"/>
    <property type="project" value="TreeGrafter"/>
</dbReference>
<dbReference type="GO" id="GO:0003723">
    <property type="term" value="F:RNA binding"/>
    <property type="evidence" value="ECO:0007669"/>
    <property type="project" value="TreeGrafter"/>
</dbReference>
<dbReference type="SUPFAM" id="SSF55666">
    <property type="entry name" value="Ribonuclease PH domain 2-like"/>
    <property type="match status" value="1"/>
</dbReference>
<dbReference type="InterPro" id="IPR036345">
    <property type="entry name" value="ExoRNase_PH_dom2_sf"/>
</dbReference>